<organism evidence="2 3">
    <name type="scientific">Prevotella denticola</name>
    <dbReference type="NCBI Taxonomy" id="28129"/>
    <lineage>
        <taxon>Bacteria</taxon>
        <taxon>Pseudomonadati</taxon>
        <taxon>Bacteroidota</taxon>
        <taxon>Bacteroidia</taxon>
        <taxon>Bacteroidales</taxon>
        <taxon>Prevotellaceae</taxon>
        <taxon>Prevotella</taxon>
    </lineage>
</organism>
<keyword evidence="1" id="KW-0732">Signal</keyword>
<dbReference type="AlphaFoldDB" id="A0A379E551"/>
<accession>A0A379E551</accession>
<dbReference type="EMBL" id="UGTM01000001">
    <property type="protein sequence ID" value="SUB87434.1"/>
    <property type="molecule type" value="Genomic_DNA"/>
</dbReference>
<protein>
    <submittedName>
        <fullName evidence="2">Domain of Uncharacterized Function with PDB structure</fullName>
    </submittedName>
</protein>
<feature type="chain" id="PRO_5016903550" evidence="1">
    <location>
        <begin position="22"/>
        <end position="711"/>
    </location>
</feature>
<gene>
    <name evidence="2" type="ORF">NCTC13067_01102</name>
</gene>
<name>A0A379E551_9BACT</name>
<proteinExistence type="predicted"/>
<dbReference type="Proteomes" id="UP000255469">
    <property type="component" value="Unassembled WGS sequence"/>
</dbReference>
<feature type="signal peptide" evidence="1">
    <location>
        <begin position="1"/>
        <end position="21"/>
    </location>
</feature>
<dbReference type="Gene3D" id="2.60.120.1130">
    <property type="match status" value="1"/>
</dbReference>
<evidence type="ECO:0000313" key="3">
    <source>
        <dbReference type="Proteomes" id="UP000255469"/>
    </source>
</evidence>
<sequence length="711" mass="81003">MNMKKQLAMLLLVLLSLPAMAFDNDDYLKYVQKVKEEVWGKDLPQFNNRTVPARYKNESAVVMAFYEELTVDKGTSFNFLELGVTANNKAVHIRRYLVKINDKSALEKYSTFDIRSYEKSHNAGWWTDIHKSVLGVKVIKPDGTVKEVSNDEYKNDDEGKNGKDKRAKLAVPDLQVGDMIDYFIYDYDKLKEENIDPVLFLFGGKYPILDYQIHCAIDKHLCTQYRTMNGAPDFTASEKDGDIVLDVHAKNIDKTFPDYAYNPIMQAPYTMLYVTADVTLEYMPKSAKKKGLQANPPAEVIQEDAWTPWAEYKLKWTLNKKFEKAVKEAKKLGSDEEKADYVYNFMVMKTLVFKRPYEKAFDFSNLFPYVLDKLKIPYSRALVTNSYNEPMDKLINYGNATRFIMLKSGKCYFPLENAISSDIIPSIYQNRDAISTGKPKKFQKGPFTRFRLALSKASDNVEKEEIDAAIDGTILNIVRQTTLTGCEKEDVIPGLTTADELSKAWGAPYGYQGFADELFLKPNEAKARAAERAEQDKKAVAENFAEEIKAYHDKAPVKINATTVNSCGENNKPFAYTTDYQMDGLVKKAGRNLVVSVGQLFGQQVHIEGRDRQRDTDVNYDYPSTLAITVRLDIPSDYVVSAESLRKLNNNVDNEAMSFNTKADVDNDKLIITFQKVYKQQRVPAAGWSQLLGVLDRAYEFTSRQIVLKKK</sequence>
<evidence type="ECO:0000313" key="2">
    <source>
        <dbReference type="EMBL" id="SUB87434.1"/>
    </source>
</evidence>
<dbReference type="Gene3D" id="2.60.40.3140">
    <property type="match status" value="1"/>
</dbReference>
<evidence type="ECO:0000256" key="1">
    <source>
        <dbReference type="SAM" id="SignalP"/>
    </source>
</evidence>
<reference evidence="2 3" key="1">
    <citation type="submission" date="2018-06" db="EMBL/GenBank/DDBJ databases">
        <authorList>
            <consortium name="Pathogen Informatics"/>
            <person name="Doyle S."/>
        </authorList>
    </citation>
    <scope>NUCLEOTIDE SEQUENCE [LARGE SCALE GENOMIC DNA]</scope>
    <source>
        <strain evidence="2 3">NCTC13067</strain>
    </source>
</reference>